<dbReference type="GO" id="GO:0016747">
    <property type="term" value="F:acyltransferase activity, transferring groups other than amino-acyl groups"/>
    <property type="evidence" value="ECO:0007669"/>
    <property type="project" value="InterPro"/>
</dbReference>
<evidence type="ECO:0000313" key="2">
    <source>
        <dbReference type="EMBL" id="RUP51669.1"/>
    </source>
</evidence>
<dbReference type="OrthoDB" id="5404651at2759"/>
<comment type="caution">
    <text evidence="2">The sequence shown here is derived from an EMBL/GenBank/DDBJ whole genome shotgun (WGS) entry which is preliminary data.</text>
</comment>
<dbReference type="InterPro" id="IPR016039">
    <property type="entry name" value="Thiolase-like"/>
</dbReference>
<evidence type="ECO:0000259" key="1">
    <source>
        <dbReference type="Pfam" id="PF00108"/>
    </source>
</evidence>
<keyword evidence="3" id="KW-1185">Reference proteome</keyword>
<name>A0A433DLG1_9FUNG</name>
<protein>
    <recommendedName>
        <fullName evidence="1">Thiolase N-terminal domain-containing protein</fullName>
    </recommendedName>
</protein>
<organism evidence="2 3">
    <name type="scientific">Jimgerdemannia flammicorona</name>
    <dbReference type="NCBI Taxonomy" id="994334"/>
    <lineage>
        <taxon>Eukaryota</taxon>
        <taxon>Fungi</taxon>
        <taxon>Fungi incertae sedis</taxon>
        <taxon>Mucoromycota</taxon>
        <taxon>Mucoromycotina</taxon>
        <taxon>Endogonomycetes</taxon>
        <taxon>Endogonales</taxon>
        <taxon>Endogonaceae</taxon>
        <taxon>Jimgerdemannia</taxon>
    </lineage>
</organism>
<dbReference type="Pfam" id="PF00108">
    <property type="entry name" value="Thiolase_N"/>
    <property type="match status" value="1"/>
</dbReference>
<dbReference type="Proteomes" id="UP000268093">
    <property type="component" value="Unassembled WGS sequence"/>
</dbReference>
<accession>A0A433DLG1</accession>
<dbReference type="AlphaFoldDB" id="A0A433DLG1"/>
<dbReference type="EMBL" id="RBNI01000554">
    <property type="protein sequence ID" value="RUP51669.1"/>
    <property type="molecule type" value="Genomic_DNA"/>
</dbReference>
<reference evidence="2 3" key="1">
    <citation type="journal article" date="2018" name="New Phytol.">
        <title>Phylogenomics of Endogonaceae and evolution of mycorrhizas within Mucoromycota.</title>
        <authorList>
            <person name="Chang Y."/>
            <person name="Desiro A."/>
            <person name="Na H."/>
            <person name="Sandor L."/>
            <person name="Lipzen A."/>
            <person name="Clum A."/>
            <person name="Barry K."/>
            <person name="Grigoriev I.V."/>
            <person name="Martin F.M."/>
            <person name="Stajich J.E."/>
            <person name="Smith M.E."/>
            <person name="Bonito G."/>
            <person name="Spatafora J.W."/>
        </authorList>
    </citation>
    <scope>NUCLEOTIDE SEQUENCE [LARGE SCALE GENOMIC DNA]</scope>
    <source>
        <strain evidence="2 3">GMNB39</strain>
    </source>
</reference>
<sequence>MSEHGMAHPAPLLKTFQFARTYATASGLNVSREILCSLIMAVQCSAEFNMYGRVVKYLSTTAPAQNQEVVIVSAARTPVGCFNGSLKKFSATQLGAIAARAAIDRA</sequence>
<feature type="non-terminal residue" evidence="2">
    <location>
        <position position="106"/>
    </location>
</feature>
<dbReference type="InterPro" id="IPR020616">
    <property type="entry name" value="Thiolase_N"/>
</dbReference>
<feature type="domain" description="Thiolase N-terminal" evidence="1">
    <location>
        <begin position="69"/>
        <end position="106"/>
    </location>
</feature>
<gene>
    <name evidence="2" type="ORF">BC936DRAFT_146718</name>
</gene>
<dbReference type="Gene3D" id="3.40.47.10">
    <property type="match status" value="1"/>
</dbReference>
<dbReference type="SUPFAM" id="SSF53901">
    <property type="entry name" value="Thiolase-like"/>
    <property type="match status" value="1"/>
</dbReference>
<evidence type="ECO:0000313" key="3">
    <source>
        <dbReference type="Proteomes" id="UP000268093"/>
    </source>
</evidence>
<proteinExistence type="predicted"/>